<name>A0ACB9FBZ7_CICIN</name>
<dbReference type="EMBL" id="CM042011">
    <property type="protein sequence ID" value="KAI3768303.1"/>
    <property type="molecule type" value="Genomic_DNA"/>
</dbReference>
<evidence type="ECO:0000313" key="1">
    <source>
        <dbReference type="EMBL" id="KAI3768303.1"/>
    </source>
</evidence>
<protein>
    <submittedName>
        <fullName evidence="1">Uncharacterized protein</fullName>
    </submittedName>
</protein>
<accession>A0ACB9FBZ7</accession>
<proteinExistence type="predicted"/>
<organism evidence="1 2">
    <name type="scientific">Cichorium intybus</name>
    <name type="common">Chicory</name>
    <dbReference type="NCBI Taxonomy" id="13427"/>
    <lineage>
        <taxon>Eukaryota</taxon>
        <taxon>Viridiplantae</taxon>
        <taxon>Streptophyta</taxon>
        <taxon>Embryophyta</taxon>
        <taxon>Tracheophyta</taxon>
        <taxon>Spermatophyta</taxon>
        <taxon>Magnoliopsida</taxon>
        <taxon>eudicotyledons</taxon>
        <taxon>Gunneridae</taxon>
        <taxon>Pentapetalae</taxon>
        <taxon>asterids</taxon>
        <taxon>campanulids</taxon>
        <taxon>Asterales</taxon>
        <taxon>Asteraceae</taxon>
        <taxon>Cichorioideae</taxon>
        <taxon>Cichorieae</taxon>
        <taxon>Cichoriinae</taxon>
        <taxon>Cichorium</taxon>
    </lineage>
</organism>
<evidence type="ECO:0000313" key="2">
    <source>
        <dbReference type="Proteomes" id="UP001055811"/>
    </source>
</evidence>
<sequence length="224" mass="24951">MAASLDGNSKAAGPEWDIGNVAFTNGRRRDSPQASIVNIYPLVIMVGQPTVTVKPSRSDEIIDPDQQLRISEQVRSHFDSILPKRPTKPNRSDPDYVSTEELSDESDGTIPELLKFQSLVSQSHGIVSDRIGTVEDEFVETGYYKELVSIDKEHHTTGNGFIKVAREESSDDGVYDLRLPTGVDGRNRDYIVKSNPAMNDWIPSSGDYFQQYESLSSKPNRSDN</sequence>
<reference evidence="2" key="1">
    <citation type="journal article" date="2022" name="Mol. Ecol. Resour.">
        <title>The genomes of chicory, endive, great burdock and yacon provide insights into Asteraceae palaeo-polyploidization history and plant inulin production.</title>
        <authorList>
            <person name="Fan W."/>
            <person name="Wang S."/>
            <person name="Wang H."/>
            <person name="Wang A."/>
            <person name="Jiang F."/>
            <person name="Liu H."/>
            <person name="Zhao H."/>
            <person name="Xu D."/>
            <person name="Zhang Y."/>
        </authorList>
    </citation>
    <scope>NUCLEOTIDE SEQUENCE [LARGE SCALE GENOMIC DNA]</scope>
    <source>
        <strain evidence="2">cv. Punajuju</strain>
    </source>
</reference>
<reference evidence="1 2" key="2">
    <citation type="journal article" date="2022" name="Mol. Ecol. Resour.">
        <title>The genomes of chicory, endive, great burdock and yacon provide insights into Asteraceae paleo-polyploidization history and plant inulin production.</title>
        <authorList>
            <person name="Fan W."/>
            <person name="Wang S."/>
            <person name="Wang H."/>
            <person name="Wang A."/>
            <person name="Jiang F."/>
            <person name="Liu H."/>
            <person name="Zhao H."/>
            <person name="Xu D."/>
            <person name="Zhang Y."/>
        </authorList>
    </citation>
    <scope>NUCLEOTIDE SEQUENCE [LARGE SCALE GENOMIC DNA]</scope>
    <source>
        <strain evidence="2">cv. Punajuju</strain>
        <tissue evidence="1">Leaves</tissue>
    </source>
</reference>
<keyword evidence="2" id="KW-1185">Reference proteome</keyword>
<comment type="caution">
    <text evidence="1">The sequence shown here is derived from an EMBL/GenBank/DDBJ whole genome shotgun (WGS) entry which is preliminary data.</text>
</comment>
<gene>
    <name evidence="1" type="ORF">L2E82_18868</name>
</gene>
<dbReference type="Proteomes" id="UP001055811">
    <property type="component" value="Linkage Group LG03"/>
</dbReference>